<reference evidence="2 3" key="1">
    <citation type="submission" date="2019-02" db="EMBL/GenBank/DDBJ databases">
        <title>Emended description of the genus Rhodopseudomonas and description of Rhodopseudomonas albus sp. nov., a non-phototrophic, heavy-metal-tolerant bacterium isolated from garden soil.</title>
        <authorList>
            <person name="Bao Z."/>
            <person name="Cao W.W."/>
            <person name="Sato Y."/>
            <person name="Nishizawa T."/>
            <person name="Zhao J."/>
            <person name="Guo Y."/>
            <person name="Ohta H."/>
        </authorList>
    </citation>
    <scope>NUCLEOTIDE SEQUENCE [LARGE SCALE GENOMIC DNA]</scope>
    <source>
        <strain evidence="2 3">SK50-23</strain>
    </source>
</reference>
<dbReference type="RefSeq" id="WP_211909736.1">
    <property type="nucleotide sequence ID" value="NZ_CP036498.1"/>
</dbReference>
<proteinExistence type="predicted"/>
<name>A0ABX8AH43_9BRAD</name>
<dbReference type="Gene3D" id="3.30.70.100">
    <property type="match status" value="1"/>
</dbReference>
<protein>
    <submittedName>
        <fullName evidence="2">EthD family reductase</fullName>
    </submittedName>
</protein>
<evidence type="ECO:0000313" key="2">
    <source>
        <dbReference type="EMBL" id="QUS41135.1"/>
    </source>
</evidence>
<dbReference type="Pfam" id="PF07110">
    <property type="entry name" value="EthD"/>
    <property type="match status" value="1"/>
</dbReference>
<evidence type="ECO:0000259" key="1">
    <source>
        <dbReference type="Pfam" id="PF07110"/>
    </source>
</evidence>
<organism evidence="2 3">
    <name type="scientific">Tardiphaga alba</name>
    <dbReference type="NCBI Taxonomy" id="340268"/>
    <lineage>
        <taxon>Bacteria</taxon>
        <taxon>Pseudomonadati</taxon>
        <taxon>Pseudomonadota</taxon>
        <taxon>Alphaproteobacteria</taxon>
        <taxon>Hyphomicrobiales</taxon>
        <taxon>Nitrobacteraceae</taxon>
        <taxon>Tardiphaga</taxon>
    </lineage>
</organism>
<dbReference type="InterPro" id="IPR011008">
    <property type="entry name" value="Dimeric_a/b-barrel"/>
</dbReference>
<dbReference type="NCBIfam" id="TIGR02118">
    <property type="entry name" value="EthD family reductase"/>
    <property type="match status" value="1"/>
</dbReference>
<dbReference type="Proteomes" id="UP000682843">
    <property type="component" value="Chromosome"/>
</dbReference>
<gene>
    <name evidence="2" type="ORF">RPMA_21525</name>
</gene>
<keyword evidence="3" id="KW-1185">Reference proteome</keyword>
<dbReference type="PANTHER" id="PTHR40260:SF2">
    <property type="entry name" value="BLR8190 PROTEIN"/>
    <property type="match status" value="1"/>
</dbReference>
<dbReference type="EMBL" id="CP036498">
    <property type="protein sequence ID" value="QUS41135.1"/>
    <property type="molecule type" value="Genomic_DNA"/>
</dbReference>
<accession>A0ABX8AH43</accession>
<evidence type="ECO:0000313" key="3">
    <source>
        <dbReference type="Proteomes" id="UP000682843"/>
    </source>
</evidence>
<dbReference type="PANTHER" id="PTHR40260">
    <property type="entry name" value="BLR8190 PROTEIN"/>
    <property type="match status" value="1"/>
</dbReference>
<dbReference type="InterPro" id="IPR009799">
    <property type="entry name" value="EthD_dom"/>
</dbReference>
<dbReference type="SUPFAM" id="SSF54909">
    <property type="entry name" value="Dimeric alpha+beta barrel"/>
    <property type="match status" value="1"/>
</dbReference>
<sequence length="103" mass="11247">MILVTVMYPVAGSTKFDLDYYQKTHIPLVKERWGAHGLKQAQIVKGLGKADGSGAEYQVMALLTFGSLDDFKAAGKAHGREIFADIPNFTDSQALVQINEVFG</sequence>
<feature type="domain" description="EthD" evidence="1">
    <location>
        <begin position="18"/>
        <end position="92"/>
    </location>
</feature>